<dbReference type="InterPro" id="IPR015590">
    <property type="entry name" value="Aldehyde_DH_dom"/>
</dbReference>
<evidence type="ECO:0000256" key="5">
    <source>
        <dbReference type="RuleBase" id="RU003345"/>
    </source>
</evidence>
<feature type="active site" evidence="4">
    <location>
        <position position="267"/>
    </location>
</feature>
<dbReference type="Gene3D" id="3.40.605.10">
    <property type="entry name" value="Aldehyde Dehydrogenase, Chain A, domain 1"/>
    <property type="match status" value="1"/>
</dbReference>
<evidence type="ECO:0000313" key="8">
    <source>
        <dbReference type="Proteomes" id="UP000054977"/>
    </source>
</evidence>
<dbReference type="AlphaFoldDB" id="A0A158HDN8"/>
<dbReference type="PROSITE" id="PS00070">
    <property type="entry name" value="ALDEHYDE_DEHYDR_CYS"/>
    <property type="match status" value="1"/>
</dbReference>
<dbReference type="PROSITE" id="PS00687">
    <property type="entry name" value="ALDEHYDE_DEHYDR_GLU"/>
    <property type="match status" value="1"/>
</dbReference>
<dbReference type="InterPro" id="IPR029510">
    <property type="entry name" value="Ald_DH_CS_GLU"/>
</dbReference>
<keyword evidence="8" id="KW-1185">Reference proteome</keyword>
<dbReference type="Proteomes" id="UP000054977">
    <property type="component" value="Unassembled WGS sequence"/>
</dbReference>
<name>A0A158HDN8_9BURK</name>
<evidence type="ECO:0000256" key="1">
    <source>
        <dbReference type="ARBA" id="ARBA00009986"/>
    </source>
</evidence>
<dbReference type="InterPro" id="IPR016160">
    <property type="entry name" value="Ald_DH_CS_CYS"/>
</dbReference>
<evidence type="ECO:0000256" key="4">
    <source>
        <dbReference type="PROSITE-ProRule" id="PRU10007"/>
    </source>
</evidence>
<dbReference type="InterPro" id="IPR016163">
    <property type="entry name" value="Ald_DH_C"/>
</dbReference>
<dbReference type="InterPro" id="IPR016162">
    <property type="entry name" value="Ald_DH_N"/>
</dbReference>
<protein>
    <submittedName>
        <fullName evidence="7">Aldehyde dehydrogenase</fullName>
    </submittedName>
</protein>
<dbReference type="Pfam" id="PF00171">
    <property type="entry name" value="Aldedh"/>
    <property type="match status" value="1"/>
</dbReference>
<accession>A0A158HDN8</accession>
<evidence type="ECO:0000313" key="7">
    <source>
        <dbReference type="EMBL" id="SAL42123.1"/>
    </source>
</evidence>
<comment type="caution">
    <text evidence="7">The sequence shown here is derived from an EMBL/GenBank/DDBJ whole genome shotgun (WGS) entry which is preliminary data.</text>
</comment>
<reference evidence="7" key="1">
    <citation type="submission" date="2016-01" db="EMBL/GenBank/DDBJ databases">
        <authorList>
            <person name="Peeters C."/>
        </authorList>
    </citation>
    <scope>NUCLEOTIDE SEQUENCE [LARGE SCALE GENOMIC DNA]</scope>
    <source>
        <strain evidence="7">LMG 22934</strain>
    </source>
</reference>
<evidence type="ECO:0000259" key="6">
    <source>
        <dbReference type="Pfam" id="PF00171"/>
    </source>
</evidence>
<dbReference type="Gene3D" id="3.40.309.10">
    <property type="entry name" value="Aldehyde Dehydrogenase, Chain A, domain 2"/>
    <property type="match status" value="1"/>
</dbReference>
<sequence length="497" mass="53218">MSTIYESLGTQSASFIRGTHRLLIGGHWVDAQSGKTFDVFDPGTGEVVARVAEGDAVDVDLAVRAARRAFETGDWAKMKPADRTRVMFRLADLIEQHGDELAEIEAVDNGKPLAVAKRGIAGTAEMLRYMAGWATKLNGESVNVSVPGEWHAYTTREPVGVVGQIIPWNFPLSMAIWKIAPALATGCTVVLKPAEQTPLNALRLGQIIQEAGIPDGVVNVVTGFGAMAGAALAAHPDVDKIAFTGSTETGKRIVQAALGNLKKVSLELGGKSPVFVFPDADLDLATTGAANAIFFNSGQVCSAGSRLFVHRKVFDRVIEGVVEHGDTLKVGHGLAPGSQIGPLISSQQMQRVSAYIRQGEEEGARRMNRQSAPDNGGYFVRPTVFIDTSTSMSIYREEIFGPVVCAMPFDDEDLEAIAAEANNSEFGLFAGIWTQNLGVAHKLARRIKAGSVSVNAHMVNEPALPFGGYKQSGWGRERGREVLDLYTSVKSIAINLD</sequence>
<keyword evidence="2 5" id="KW-0560">Oxidoreductase</keyword>
<dbReference type="InterPro" id="IPR016161">
    <property type="entry name" value="Ald_DH/histidinol_DH"/>
</dbReference>
<gene>
    <name evidence="7" type="ORF">AWB65_03205</name>
</gene>
<organism evidence="7 8">
    <name type="scientific">Caballeronia humi</name>
    <dbReference type="NCBI Taxonomy" id="326474"/>
    <lineage>
        <taxon>Bacteria</taxon>
        <taxon>Pseudomonadati</taxon>
        <taxon>Pseudomonadota</taxon>
        <taxon>Betaproteobacteria</taxon>
        <taxon>Burkholderiales</taxon>
        <taxon>Burkholderiaceae</taxon>
        <taxon>Caballeronia</taxon>
    </lineage>
</organism>
<dbReference type="FunFam" id="3.40.309.10:FF:000012">
    <property type="entry name" value="Betaine aldehyde dehydrogenase"/>
    <property type="match status" value="1"/>
</dbReference>
<dbReference type="OrthoDB" id="6187633at2"/>
<comment type="similarity">
    <text evidence="1 5">Belongs to the aldehyde dehydrogenase family.</text>
</comment>
<proteinExistence type="inferred from homology"/>
<keyword evidence="3" id="KW-0520">NAD</keyword>
<dbReference type="EMBL" id="FCNW02000015">
    <property type="protein sequence ID" value="SAL42123.1"/>
    <property type="molecule type" value="Genomic_DNA"/>
</dbReference>
<evidence type="ECO:0000256" key="2">
    <source>
        <dbReference type="ARBA" id="ARBA00023002"/>
    </source>
</evidence>
<dbReference type="STRING" id="326474.AWB65_03205"/>
<dbReference type="SUPFAM" id="SSF53720">
    <property type="entry name" value="ALDH-like"/>
    <property type="match status" value="1"/>
</dbReference>
<dbReference type="GO" id="GO:0016620">
    <property type="term" value="F:oxidoreductase activity, acting on the aldehyde or oxo group of donors, NAD or NADP as acceptor"/>
    <property type="evidence" value="ECO:0007669"/>
    <property type="project" value="InterPro"/>
</dbReference>
<dbReference type="RefSeq" id="WP_087668082.1">
    <property type="nucleotide sequence ID" value="NZ_FCNW02000015.1"/>
</dbReference>
<evidence type="ECO:0000256" key="3">
    <source>
        <dbReference type="ARBA" id="ARBA00023027"/>
    </source>
</evidence>
<dbReference type="PANTHER" id="PTHR11699">
    <property type="entry name" value="ALDEHYDE DEHYDROGENASE-RELATED"/>
    <property type="match status" value="1"/>
</dbReference>
<feature type="domain" description="Aldehyde dehydrogenase" evidence="6">
    <location>
        <begin position="28"/>
        <end position="492"/>
    </location>
</feature>
<dbReference type="FunFam" id="3.40.605.10:FF:000011">
    <property type="entry name" value="ALD5p Mitochondrial aldehyde dehydrogenase"/>
    <property type="match status" value="1"/>
</dbReference>